<dbReference type="InterPro" id="IPR051158">
    <property type="entry name" value="Metallophosphoesterase_sf"/>
</dbReference>
<keyword evidence="2 5" id="KW-0378">Hydrolase</keyword>
<dbReference type="SUPFAM" id="SSF56300">
    <property type="entry name" value="Metallo-dependent phosphatases"/>
    <property type="match status" value="1"/>
</dbReference>
<accession>A0A0S2HVB3</accession>
<dbReference type="PANTHER" id="PTHR31302">
    <property type="entry name" value="TRANSMEMBRANE PROTEIN WITH METALLOPHOSPHOESTERASE DOMAIN-RELATED"/>
    <property type="match status" value="1"/>
</dbReference>
<dbReference type="Gene3D" id="3.60.21.10">
    <property type="match status" value="1"/>
</dbReference>
<feature type="transmembrane region" description="Helical" evidence="3">
    <location>
        <begin position="33"/>
        <end position="52"/>
    </location>
</feature>
<name>A0A0S2HVB3_9BACT</name>
<dbReference type="PATRIC" id="fig|1307839.3.peg.329"/>
<dbReference type="EC" id="3.1.-.-" evidence="5"/>
<dbReference type="AlphaFoldDB" id="A0A0S2HVB3"/>
<feature type="domain" description="Calcineurin-like phosphoesterase" evidence="4">
    <location>
        <begin position="156"/>
        <end position="336"/>
    </location>
</feature>
<dbReference type="KEGG" id="blq:L21SP5_00297"/>
<sequence>MRLYAGLFSIAIFIFLIDIIFFLFFLRRTKNKKLWLGISLGLGVLYSSFWLWLFLTSPESYSYLQEDNYPLFFLATSIMIILYIPRLIAIIFRLILFPVQIAHLLNRKKAHIISLSLAAVFFIISLFGIFVIRFQFRVIEQTIESQHIPQSFDGYRIAQISDLHLGTSDRFKQSFNKMVERINELDVDVVFFTGDIVNNFATELDGWQPILNKIKSSDGTFAILGNHDYGDYVKWESSNDKQQNFRDVIAFFDDINWKLLKNEYTYLTRRKDSIILSGVENWGHPPFPQYGDLNKSLPDTINKPVLLLSHDPSHWDAEVKNHEAPIFLTLAGHTHGFQFGIRSEAFNWSPVKLRYDKWGGLYQQKDKYLYVNVGAGTIGFPGRIGMRPEITLITLKSK</sequence>
<evidence type="ECO:0000256" key="2">
    <source>
        <dbReference type="ARBA" id="ARBA00022801"/>
    </source>
</evidence>
<evidence type="ECO:0000313" key="5">
    <source>
        <dbReference type="EMBL" id="ALO13976.1"/>
    </source>
</evidence>
<dbReference type="GO" id="GO:0009245">
    <property type="term" value="P:lipid A biosynthetic process"/>
    <property type="evidence" value="ECO:0007669"/>
    <property type="project" value="TreeGrafter"/>
</dbReference>
<evidence type="ECO:0000259" key="4">
    <source>
        <dbReference type="Pfam" id="PF00149"/>
    </source>
</evidence>
<feature type="transmembrane region" description="Helical" evidence="3">
    <location>
        <begin position="72"/>
        <end position="96"/>
    </location>
</feature>
<dbReference type="GO" id="GO:0008758">
    <property type="term" value="F:UDP-2,3-diacylglucosamine hydrolase activity"/>
    <property type="evidence" value="ECO:0007669"/>
    <property type="project" value="TreeGrafter"/>
</dbReference>
<keyword evidence="3" id="KW-1133">Transmembrane helix</keyword>
<dbReference type="InterPro" id="IPR029052">
    <property type="entry name" value="Metallo-depent_PP-like"/>
</dbReference>
<evidence type="ECO:0000313" key="6">
    <source>
        <dbReference type="Proteomes" id="UP000064893"/>
    </source>
</evidence>
<dbReference type="GO" id="GO:0046872">
    <property type="term" value="F:metal ion binding"/>
    <property type="evidence" value="ECO:0007669"/>
    <property type="project" value="UniProtKB-KW"/>
</dbReference>
<dbReference type="GO" id="GO:0016020">
    <property type="term" value="C:membrane"/>
    <property type="evidence" value="ECO:0007669"/>
    <property type="project" value="GOC"/>
</dbReference>
<organism evidence="5 6">
    <name type="scientific">Salinivirga cyanobacteriivorans</name>
    <dbReference type="NCBI Taxonomy" id="1307839"/>
    <lineage>
        <taxon>Bacteria</taxon>
        <taxon>Pseudomonadati</taxon>
        <taxon>Bacteroidota</taxon>
        <taxon>Bacteroidia</taxon>
        <taxon>Bacteroidales</taxon>
        <taxon>Salinivirgaceae</taxon>
        <taxon>Salinivirga</taxon>
    </lineage>
</organism>
<proteinExistence type="predicted"/>
<evidence type="ECO:0000256" key="1">
    <source>
        <dbReference type="ARBA" id="ARBA00022723"/>
    </source>
</evidence>
<gene>
    <name evidence="5" type="ORF">L21SP5_00297</name>
</gene>
<keyword evidence="3" id="KW-0812">Transmembrane</keyword>
<dbReference type="RefSeq" id="WP_057951570.1">
    <property type="nucleotide sequence ID" value="NZ_CP013118.1"/>
</dbReference>
<reference evidence="5 6" key="1">
    <citation type="submission" date="2015-11" db="EMBL/GenBank/DDBJ databases">
        <title>Description and complete genome sequence of a novel strain predominating in hypersaline microbial mats and representing a new family of the Bacteriodetes phylum.</title>
        <authorList>
            <person name="Spring S."/>
            <person name="Bunk B."/>
            <person name="Sproer C."/>
            <person name="Klenk H.-P."/>
        </authorList>
    </citation>
    <scope>NUCLEOTIDE SEQUENCE [LARGE SCALE GENOMIC DNA]</scope>
    <source>
        <strain evidence="5 6">L21-Spi-D4</strain>
    </source>
</reference>
<dbReference type="EMBL" id="CP013118">
    <property type="protein sequence ID" value="ALO13976.1"/>
    <property type="molecule type" value="Genomic_DNA"/>
</dbReference>
<keyword evidence="6" id="KW-1185">Reference proteome</keyword>
<feature type="transmembrane region" description="Helical" evidence="3">
    <location>
        <begin position="117"/>
        <end position="136"/>
    </location>
</feature>
<feature type="transmembrane region" description="Helical" evidence="3">
    <location>
        <begin position="6"/>
        <end position="26"/>
    </location>
</feature>
<dbReference type="PANTHER" id="PTHR31302:SF31">
    <property type="entry name" value="PHOSPHODIESTERASE YAEI"/>
    <property type="match status" value="1"/>
</dbReference>
<protein>
    <submittedName>
        <fullName evidence="5">Putative metallophosphoesterase</fullName>
        <ecNumber evidence="5">3.1.-.-</ecNumber>
    </submittedName>
</protein>
<dbReference type="Pfam" id="PF00149">
    <property type="entry name" value="Metallophos"/>
    <property type="match status" value="1"/>
</dbReference>
<dbReference type="Proteomes" id="UP000064893">
    <property type="component" value="Chromosome"/>
</dbReference>
<dbReference type="STRING" id="1307839.L21SP5_00297"/>
<dbReference type="InterPro" id="IPR004843">
    <property type="entry name" value="Calcineurin-like_PHP"/>
</dbReference>
<keyword evidence="3" id="KW-0472">Membrane</keyword>
<dbReference type="OrthoDB" id="9780884at2"/>
<dbReference type="CDD" id="cd07385">
    <property type="entry name" value="MPP_YkuE_C"/>
    <property type="match status" value="1"/>
</dbReference>
<evidence type="ECO:0000256" key="3">
    <source>
        <dbReference type="SAM" id="Phobius"/>
    </source>
</evidence>
<keyword evidence="1" id="KW-0479">Metal-binding</keyword>